<keyword evidence="3" id="KW-1185">Reference proteome</keyword>
<dbReference type="InterPro" id="IPR011294">
    <property type="entry name" value="3-OHbutyrate_DH"/>
</dbReference>
<keyword evidence="2" id="KW-0560">Oxidoreductase</keyword>
<dbReference type="EC" id="1.1.1.30" evidence="2"/>
<evidence type="ECO:0000313" key="3">
    <source>
        <dbReference type="Proteomes" id="UP001205890"/>
    </source>
</evidence>
<organism evidence="2 3">
    <name type="scientific">Alsobacter ponti</name>
    <dbReference type="NCBI Taxonomy" id="2962936"/>
    <lineage>
        <taxon>Bacteria</taxon>
        <taxon>Pseudomonadati</taxon>
        <taxon>Pseudomonadota</taxon>
        <taxon>Alphaproteobacteria</taxon>
        <taxon>Hyphomicrobiales</taxon>
        <taxon>Alsobacteraceae</taxon>
        <taxon>Alsobacter</taxon>
    </lineage>
</organism>
<dbReference type="InterPro" id="IPR002347">
    <property type="entry name" value="SDR_fam"/>
</dbReference>
<dbReference type="EMBL" id="JANCLU010000008">
    <property type="protein sequence ID" value="MCP8938906.1"/>
    <property type="molecule type" value="Genomic_DNA"/>
</dbReference>
<dbReference type="InterPro" id="IPR020904">
    <property type="entry name" value="Sc_DH/Rdtase_CS"/>
</dbReference>
<dbReference type="NCBIfam" id="TIGR01963">
    <property type="entry name" value="PHB_DH"/>
    <property type="match status" value="1"/>
</dbReference>
<dbReference type="PANTHER" id="PTHR42879:SF2">
    <property type="entry name" value="3-OXOACYL-[ACYL-CARRIER-PROTEIN] REDUCTASE FABG"/>
    <property type="match status" value="1"/>
</dbReference>
<dbReference type="InterPro" id="IPR050259">
    <property type="entry name" value="SDR"/>
</dbReference>
<dbReference type="PRINTS" id="PR00080">
    <property type="entry name" value="SDRFAMILY"/>
</dbReference>
<accession>A0ABT1LCU2</accession>
<name>A0ABT1LCU2_9HYPH</name>
<dbReference type="Pfam" id="PF13561">
    <property type="entry name" value="adh_short_C2"/>
    <property type="match status" value="1"/>
</dbReference>
<reference evidence="2 3" key="1">
    <citation type="submission" date="2022-07" db="EMBL/GenBank/DDBJ databases">
        <authorList>
            <person name="Li W.-J."/>
            <person name="Deng Q.-Q."/>
        </authorList>
    </citation>
    <scope>NUCLEOTIDE SEQUENCE [LARGE SCALE GENOMIC DNA]</scope>
    <source>
        <strain evidence="2 3">SYSU M60028</strain>
    </source>
</reference>
<protein>
    <submittedName>
        <fullName evidence="2">3-hydroxybutyrate dehydrogenase</fullName>
        <ecNumber evidence="2">1.1.1.30</ecNumber>
    </submittedName>
</protein>
<dbReference type="NCBIfam" id="NF009093">
    <property type="entry name" value="PRK12429.1"/>
    <property type="match status" value="1"/>
</dbReference>
<evidence type="ECO:0000313" key="2">
    <source>
        <dbReference type="EMBL" id="MCP8938906.1"/>
    </source>
</evidence>
<dbReference type="PROSITE" id="PS00061">
    <property type="entry name" value="ADH_SHORT"/>
    <property type="match status" value="1"/>
</dbReference>
<dbReference type="GO" id="GO:0003858">
    <property type="term" value="F:3-hydroxybutyrate dehydrogenase activity"/>
    <property type="evidence" value="ECO:0007669"/>
    <property type="project" value="UniProtKB-EC"/>
</dbReference>
<proteinExistence type="inferred from homology"/>
<gene>
    <name evidence="2" type="ORF">NK718_10300</name>
</gene>
<dbReference type="Proteomes" id="UP001205890">
    <property type="component" value="Unassembled WGS sequence"/>
</dbReference>
<dbReference type="Gene3D" id="3.40.50.720">
    <property type="entry name" value="NAD(P)-binding Rossmann-like Domain"/>
    <property type="match status" value="1"/>
</dbReference>
<evidence type="ECO:0000256" key="1">
    <source>
        <dbReference type="ARBA" id="ARBA00006484"/>
    </source>
</evidence>
<dbReference type="PRINTS" id="PR00081">
    <property type="entry name" value="GDHRDH"/>
</dbReference>
<comment type="caution">
    <text evidence="2">The sequence shown here is derived from an EMBL/GenBank/DDBJ whole genome shotgun (WGS) entry which is preliminary data.</text>
</comment>
<dbReference type="SUPFAM" id="SSF51735">
    <property type="entry name" value="NAD(P)-binding Rossmann-fold domains"/>
    <property type="match status" value="1"/>
</dbReference>
<dbReference type="PANTHER" id="PTHR42879">
    <property type="entry name" value="3-OXOACYL-(ACYL-CARRIER-PROTEIN) REDUCTASE"/>
    <property type="match status" value="1"/>
</dbReference>
<dbReference type="RefSeq" id="WP_254741391.1">
    <property type="nucleotide sequence ID" value="NZ_JANCLU010000008.1"/>
</dbReference>
<dbReference type="InterPro" id="IPR036291">
    <property type="entry name" value="NAD(P)-bd_dom_sf"/>
</dbReference>
<comment type="similarity">
    <text evidence="1">Belongs to the short-chain dehydrogenases/reductases (SDR) family.</text>
</comment>
<sequence>MSTISPSLAGRNAVVTGSTSGIGLAIARALAEAGANVVVNGLGDAAAIEAARAGIEKDFKVRALYNAANMLKPAEIAGMIAEAEAQLGSVDILVNNAGIQHVSPVEDFPIEKWDAIIGINLSSAFHAIRAAVPGMKKRGWGRIISTASAHSLVASPFKSAYVAAKHGIAGLTKTVALELATSGVTVNCISPGYVWTPLVENQIPDTMAARNLTREQVIRDVMLNGQPTKQFVTVEQVAGVALFLCSDAAAQITGSNLSVDGGWTAQ</sequence>